<keyword evidence="2" id="KW-0812">Transmembrane</keyword>
<keyword evidence="2" id="KW-0472">Membrane</keyword>
<dbReference type="EMBL" id="HBNR01072128">
    <property type="protein sequence ID" value="CAE4647571.1"/>
    <property type="molecule type" value="Transcribed_RNA"/>
</dbReference>
<gene>
    <name evidence="3" type="ORF">AMON00008_LOCUS51119</name>
</gene>
<name>A0A7S4W2K5_9DINO</name>
<organism evidence="3">
    <name type="scientific">Alexandrium monilatum</name>
    <dbReference type="NCBI Taxonomy" id="311494"/>
    <lineage>
        <taxon>Eukaryota</taxon>
        <taxon>Sar</taxon>
        <taxon>Alveolata</taxon>
        <taxon>Dinophyceae</taxon>
        <taxon>Gonyaulacales</taxon>
        <taxon>Pyrocystaceae</taxon>
        <taxon>Alexandrium</taxon>
    </lineage>
</organism>
<feature type="transmembrane region" description="Helical" evidence="2">
    <location>
        <begin position="133"/>
        <end position="154"/>
    </location>
</feature>
<evidence type="ECO:0000313" key="3">
    <source>
        <dbReference type="EMBL" id="CAE4647571.1"/>
    </source>
</evidence>
<feature type="transmembrane region" description="Helical" evidence="2">
    <location>
        <begin position="55"/>
        <end position="78"/>
    </location>
</feature>
<feature type="region of interest" description="Disordered" evidence="1">
    <location>
        <begin position="1"/>
        <end position="35"/>
    </location>
</feature>
<reference evidence="3" key="1">
    <citation type="submission" date="2021-01" db="EMBL/GenBank/DDBJ databases">
        <authorList>
            <person name="Corre E."/>
            <person name="Pelletier E."/>
            <person name="Niang G."/>
            <person name="Scheremetjew M."/>
            <person name="Finn R."/>
            <person name="Kale V."/>
            <person name="Holt S."/>
            <person name="Cochrane G."/>
            <person name="Meng A."/>
            <person name="Brown T."/>
            <person name="Cohen L."/>
        </authorList>
    </citation>
    <scope>NUCLEOTIDE SEQUENCE</scope>
    <source>
        <strain evidence="3">CCMP3105</strain>
    </source>
</reference>
<proteinExistence type="predicted"/>
<protein>
    <submittedName>
        <fullName evidence="3">Uncharacterized protein</fullName>
    </submittedName>
</protein>
<evidence type="ECO:0000256" key="1">
    <source>
        <dbReference type="SAM" id="MobiDB-lite"/>
    </source>
</evidence>
<accession>A0A7S4W2K5</accession>
<keyword evidence="2" id="KW-1133">Transmembrane helix</keyword>
<sequence>MAQGSRVARGGGGAAFCGPPAPRPGGHTGTMDDLDKDSEEDELAAAEAAMKLNKCWLFGVFVLATLLPGTVMTVRGLMFHHDCEVQLGVCEENCTKTHAYPGRIFQSEFVNERQCKQRCQAKADSCAERATGVIISAVLLGVGLVFAMCVYLTFEGVTKKFVRTTSDVDKKPRACYHEPKDTEEEQRKAQAKSWWASYNRPPAQPLTEAYCLDCEISVEVELRWRTCERGGMHGAVCPRCRNVVLGVL</sequence>
<evidence type="ECO:0000256" key="2">
    <source>
        <dbReference type="SAM" id="Phobius"/>
    </source>
</evidence>
<dbReference type="AlphaFoldDB" id="A0A7S4W2K5"/>